<dbReference type="AlphaFoldDB" id="A0A626W3Q6"/>
<organism evidence="1">
    <name type="scientific">Salmonella enterica I</name>
    <dbReference type="NCBI Taxonomy" id="59201"/>
    <lineage>
        <taxon>Bacteria</taxon>
        <taxon>Pseudomonadati</taxon>
        <taxon>Pseudomonadota</taxon>
        <taxon>Gammaproteobacteria</taxon>
        <taxon>Enterobacterales</taxon>
        <taxon>Enterobacteriaceae</taxon>
        <taxon>Salmonella</taxon>
    </lineage>
</organism>
<sequence>MTQLKREPEKYDLLSLFGAISKSENLQINSRKSIDKFLKIISKSIHEIQENKRLIYGKRIESLFPIMLSALGKTTLIKQEDTGDIISNGDKIRVPDYRVVTNNGESFYVEVKNYHMRDFSEPYMLRGKYINELKSYCDIGKLPLKFAIYYSTMNQWVLLDIDSFDEVDGNYIIDFADAVSRNEMGLLGDKSIGMKPNLELVLLSSTDATSTVSESGECRFVIGDVKFKCAGVELTEDLDKQIAFYCILYGKWNEDRVEAIIEDNILKGVVFSYEPEHDQKQGFEIIGSLSSLISNKYKSLTTDGDEITSTEINISPSDICFSLPENYSSEELPLWIITFMPNPKSYKLPRTFIKNSD</sequence>
<accession>A0A626W3Q6</accession>
<gene>
    <name evidence="1" type="ORF">F9X76_17635</name>
</gene>
<proteinExistence type="predicted"/>
<evidence type="ECO:0000313" key="1">
    <source>
        <dbReference type="EMBL" id="EDB3557064.1"/>
    </source>
</evidence>
<reference evidence="1" key="1">
    <citation type="submission" date="2019-10" db="EMBL/GenBank/DDBJ databases">
        <authorList>
            <person name="Ashton P.M."/>
            <person name="Dallman T."/>
            <person name="Nair S."/>
            <person name="De Pinna E."/>
            <person name="Peters T."/>
            <person name="Grant K."/>
        </authorList>
    </citation>
    <scope>NUCLEOTIDE SEQUENCE</scope>
    <source>
        <strain evidence="1">812106</strain>
    </source>
</reference>
<evidence type="ECO:0008006" key="2">
    <source>
        <dbReference type="Google" id="ProtNLM"/>
    </source>
</evidence>
<protein>
    <recommendedName>
        <fullName evidence="2">Restriction endonuclease</fullName>
    </recommendedName>
</protein>
<dbReference type="GO" id="GO:0003676">
    <property type="term" value="F:nucleic acid binding"/>
    <property type="evidence" value="ECO:0007669"/>
    <property type="project" value="InterPro"/>
</dbReference>
<dbReference type="InterPro" id="IPR011856">
    <property type="entry name" value="tRNA_endonuc-like_dom_sf"/>
</dbReference>
<dbReference type="Gene3D" id="3.40.1350.10">
    <property type="match status" value="1"/>
</dbReference>
<dbReference type="EMBL" id="AALNFL010000017">
    <property type="protein sequence ID" value="EDB3557064.1"/>
    <property type="molecule type" value="Genomic_DNA"/>
</dbReference>
<comment type="caution">
    <text evidence="1">The sequence shown here is derived from an EMBL/GenBank/DDBJ whole genome shotgun (WGS) entry which is preliminary data.</text>
</comment>
<name>A0A626W3Q6_SALET</name>